<comment type="caution">
    <text evidence="2">The sequence shown here is derived from an EMBL/GenBank/DDBJ whole genome shotgun (WGS) entry which is preliminary data.</text>
</comment>
<gene>
    <name evidence="2" type="ORF">C8A03DRAFT_34140</name>
</gene>
<name>A0AAN7CAD6_9PEZI</name>
<evidence type="ECO:0000256" key="1">
    <source>
        <dbReference type="SAM" id="MobiDB-lite"/>
    </source>
</evidence>
<feature type="region of interest" description="Disordered" evidence="1">
    <location>
        <begin position="213"/>
        <end position="246"/>
    </location>
</feature>
<keyword evidence="3" id="KW-1185">Reference proteome</keyword>
<evidence type="ECO:0000313" key="3">
    <source>
        <dbReference type="Proteomes" id="UP001303760"/>
    </source>
</evidence>
<dbReference type="Proteomes" id="UP001303760">
    <property type="component" value="Unassembled WGS sequence"/>
</dbReference>
<reference evidence="2" key="1">
    <citation type="journal article" date="2023" name="Mol. Phylogenet. Evol.">
        <title>Genome-scale phylogeny and comparative genomics of the fungal order Sordariales.</title>
        <authorList>
            <person name="Hensen N."/>
            <person name="Bonometti L."/>
            <person name="Westerberg I."/>
            <person name="Brannstrom I.O."/>
            <person name="Guillou S."/>
            <person name="Cros-Aarteil S."/>
            <person name="Calhoun S."/>
            <person name="Haridas S."/>
            <person name="Kuo A."/>
            <person name="Mondo S."/>
            <person name="Pangilinan J."/>
            <person name="Riley R."/>
            <person name="LaButti K."/>
            <person name="Andreopoulos B."/>
            <person name="Lipzen A."/>
            <person name="Chen C."/>
            <person name="Yan M."/>
            <person name="Daum C."/>
            <person name="Ng V."/>
            <person name="Clum A."/>
            <person name="Steindorff A."/>
            <person name="Ohm R.A."/>
            <person name="Martin F."/>
            <person name="Silar P."/>
            <person name="Natvig D.O."/>
            <person name="Lalanne C."/>
            <person name="Gautier V."/>
            <person name="Ament-Velasquez S.L."/>
            <person name="Kruys A."/>
            <person name="Hutchinson M.I."/>
            <person name="Powell A.J."/>
            <person name="Barry K."/>
            <person name="Miller A.N."/>
            <person name="Grigoriev I.V."/>
            <person name="Debuchy R."/>
            <person name="Gladieux P."/>
            <person name="Hiltunen Thoren M."/>
            <person name="Johannesson H."/>
        </authorList>
    </citation>
    <scope>NUCLEOTIDE SEQUENCE</scope>
    <source>
        <strain evidence="2">CBS 532.94</strain>
    </source>
</reference>
<sequence length="246" mass="26725">MKCPSPYPRLEIQPEIHIEGIVGVLCFGPLAPHREILLLLEQGVTVASSSSSVGALRAAELWPYRPLSEPRVNIRELANSGSLKSHPSLQGRSFSGVSYARWHCTLQTFSHRLHYVPHITLPPGASSWLGHAFPALPFRATAAAGLNPICQHSPRIVCCHALLVEALHIDLLAENRSGCIDSLLAAEADPILATPASTLHRFAAVQRLERERPVGSRGPISHVSRCSETSNKSYSAYKKRRANGSG</sequence>
<proteinExistence type="predicted"/>
<dbReference type="AlphaFoldDB" id="A0AAN7CAD6"/>
<protein>
    <submittedName>
        <fullName evidence="2">Uncharacterized protein</fullName>
    </submittedName>
</protein>
<organism evidence="2 3">
    <name type="scientific">Achaetomium macrosporum</name>
    <dbReference type="NCBI Taxonomy" id="79813"/>
    <lineage>
        <taxon>Eukaryota</taxon>
        <taxon>Fungi</taxon>
        <taxon>Dikarya</taxon>
        <taxon>Ascomycota</taxon>
        <taxon>Pezizomycotina</taxon>
        <taxon>Sordariomycetes</taxon>
        <taxon>Sordariomycetidae</taxon>
        <taxon>Sordariales</taxon>
        <taxon>Chaetomiaceae</taxon>
        <taxon>Achaetomium</taxon>
    </lineage>
</organism>
<feature type="compositionally biased region" description="Polar residues" evidence="1">
    <location>
        <begin position="224"/>
        <end position="234"/>
    </location>
</feature>
<accession>A0AAN7CAD6</accession>
<evidence type="ECO:0000313" key="2">
    <source>
        <dbReference type="EMBL" id="KAK4237896.1"/>
    </source>
</evidence>
<dbReference type="EMBL" id="MU860118">
    <property type="protein sequence ID" value="KAK4237896.1"/>
    <property type="molecule type" value="Genomic_DNA"/>
</dbReference>
<feature type="compositionally biased region" description="Basic residues" evidence="1">
    <location>
        <begin position="237"/>
        <end position="246"/>
    </location>
</feature>
<reference evidence="2" key="2">
    <citation type="submission" date="2023-05" db="EMBL/GenBank/DDBJ databases">
        <authorList>
            <consortium name="Lawrence Berkeley National Laboratory"/>
            <person name="Steindorff A."/>
            <person name="Hensen N."/>
            <person name="Bonometti L."/>
            <person name="Westerberg I."/>
            <person name="Brannstrom I.O."/>
            <person name="Guillou S."/>
            <person name="Cros-Aarteil S."/>
            <person name="Calhoun S."/>
            <person name="Haridas S."/>
            <person name="Kuo A."/>
            <person name="Mondo S."/>
            <person name="Pangilinan J."/>
            <person name="Riley R."/>
            <person name="Labutti K."/>
            <person name="Andreopoulos B."/>
            <person name="Lipzen A."/>
            <person name="Chen C."/>
            <person name="Yanf M."/>
            <person name="Daum C."/>
            <person name="Ng V."/>
            <person name="Clum A."/>
            <person name="Ohm R."/>
            <person name="Martin F."/>
            <person name="Silar P."/>
            <person name="Natvig D."/>
            <person name="Lalanne C."/>
            <person name="Gautier V."/>
            <person name="Ament-Velasquez S.L."/>
            <person name="Kruys A."/>
            <person name="Hutchinson M.I."/>
            <person name="Powell A.J."/>
            <person name="Barry K."/>
            <person name="Miller A.N."/>
            <person name="Grigoriev I.V."/>
            <person name="Debuchy R."/>
            <person name="Gladieux P."/>
            <person name="Thoren M.H."/>
            <person name="Johannesson H."/>
        </authorList>
    </citation>
    <scope>NUCLEOTIDE SEQUENCE</scope>
    <source>
        <strain evidence="2">CBS 532.94</strain>
    </source>
</reference>